<keyword evidence="12" id="KW-0325">Glycoprotein</keyword>
<dbReference type="CDD" id="cd14789">
    <property type="entry name" value="Tiki"/>
    <property type="match status" value="1"/>
</dbReference>
<comment type="cofactor">
    <cofactor evidence="1">
        <name>Mn(2+)</name>
        <dbReference type="ChEBI" id="CHEBI:29035"/>
    </cofactor>
</comment>
<dbReference type="EMBL" id="FOXS01000003">
    <property type="protein sequence ID" value="SFQ47025.1"/>
    <property type="molecule type" value="Genomic_DNA"/>
</dbReference>
<evidence type="ECO:0000256" key="12">
    <source>
        <dbReference type="ARBA" id="ARBA00023180"/>
    </source>
</evidence>
<keyword evidence="9" id="KW-1133">Transmembrane helix</keyword>
<keyword evidence="8" id="KW-0378">Hydrolase</keyword>
<keyword evidence="10" id="KW-0482">Metalloprotease</keyword>
<evidence type="ECO:0000256" key="7">
    <source>
        <dbReference type="ARBA" id="ARBA00022729"/>
    </source>
</evidence>
<dbReference type="RefSeq" id="WP_092673182.1">
    <property type="nucleotide sequence ID" value="NZ_FOXS01000003.1"/>
</dbReference>
<dbReference type="Proteomes" id="UP000199029">
    <property type="component" value="Unassembled WGS sequence"/>
</dbReference>
<evidence type="ECO:0000256" key="13">
    <source>
        <dbReference type="SAM" id="SignalP"/>
    </source>
</evidence>
<comment type="cofactor">
    <cofactor evidence="2">
        <name>Co(2+)</name>
        <dbReference type="ChEBI" id="CHEBI:48828"/>
    </cofactor>
</comment>
<evidence type="ECO:0000256" key="4">
    <source>
        <dbReference type="ARBA" id="ARBA00022670"/>
    </source>
</evidence>
<proteinExistence type="predicted"/>
<dbReference type="GO" id="GO:0016020">
    <property type="term" value="C:membrane"/>
    <property type="evidence" value="ECO:0007669"/>
    <property type="project" value="UniProtKB-SubCell"/>
</dbReference>
<dbReference type="GO" id="GO:0004222">
    <property type="term" value="F:metalloendopeptidase activity"/>
    <property type="evidence" value="ECO:0007669"/>
    <property type="project" value="TreeGrafter"/>
</dbReference>
<keyword evidence="11" id="KW-0472">Membrane</keyword>
<dbReference type="PANTHER" id="PTHR31120:SF6">
    <property type="entry name" value="METALLOPROTEASE TIKI HOMOLOG"/>
    <property type="match status" value="1"/>
</dbReference>
<evidence type="ECO:0000256" key="8">
    <source>
        <dbReference type="ARBA" id="ARBA00022801"/>
    </source>
</evidence>
<dbReference type="InterPro" id="IPR040230">
    <property type="entry name" value="TIKI1/2-like"/>
</dbReference>
<evidence type="ECO:0000256" key="6">
    <source>
        <dbReference type="ARBA" id="ARBA00022723"/>
    </source>
</evidence>
<name>A0A1I5YSJ4_HYMAR</name>
<keyword evidence="6" id="KW-0479">Metal-binding</keyword>
<accession>A0A1I5YSJ4</accession>
<evidence type="ECO:0008006" key="16">
    <source>
        <dbReference type="Google" id="ProtNLM"/>
    </source>
</evidence>
<evidence type="ECO:0000256" key="3">
    <source>
        <dbReference type="ARBA" id="ARBA00004479"/>
    </source>
</evidence>
<dbReference type="AlphaFoldDB" id="A0A1I5YSJ4"/>
<evidence type="ECO:0000313" key="15">
    <source>
        <dbReference type="Proteomes" id="UP000199029"/>
    </source>
</evidence>
<dbReference type="PANTHER" id="PTHR31120">
    <property type="entry name" value="METALLOPROTEASE TIKI"/>
    <property type="match status" value="1"/>
</dbReference>
<dbReference type="GO" id="GO:0046872">
    <property type="term" value="F:metal ion binding"/>
    <property type="evidence" value="ECO:0007669"/>
    <property type="project" value="UniProtKB-KW"/>
</dbReference>
<comment type="subcellular location">
    <subcellularLocation>
        <location evidence="3">Membrane</location>
        <topology evidence="3">Single-pass type I membrane protein</topology>
    </subcellularLocation>
</comment>
<keyword evidence="15" id="KW-1185">Reference proteome</keyword>
<evidence type="ECO:0000256" key="5">
    <source>
        <dbReference type="ARBA" id="ARBA00022692"/>
    </source>
</evidence>
<dbReference type="OrthoDB" id="9798714at2"/>
<evidence type="ECO:0000313" key="14">
    <source>
        <dbReference type="EMBL" id="SFQ47025.1"/>
    </source>
</evidence>
<dbReference type="Pfam" id="PF01963">
    <property type="entry name" value="TraB_PrgY_gumN"/>
    <property type="match status" value="1"/>
</dbReference>
<evidence type="ECO:0000256" key="11">
    <source>
        <dbReference type="ARBA" id="ARBA00023136"/>
    </source>
</evidence>
<gene>
    <name evidence="14" type="ORF">SAMN04515668_2401</name>
</gene>
<keyword evidence="5" id="KW-0812">Transmembrane</keyword>
<evidence type="ECO:0000256" key="1">
    <source>
        <dbReference type="ARBA" id="ARBA00001936"/>
    </source>
</evidence>
<dbReference type="GO" id="GO:0006508">
    <property type="term" value="P:proteolysis"/>
    <property type="evidence" value="ECO:0007669"/>
    <property type="project" value="UniProtKB-KW"/>
</dbReference>
<keyword evidence="4" id="KW-0645">Protease</keyword>
<keyword evidence="7 13" id="KW-0732">Signal</keyword>
<sequence length="299" mass="32733">MRLLKLSLAAALLLASPLAQAQKAAKAPKTTAAPTATKALLWEISGNKLAKPSYVFGTIHLLCADDLKVSEAVKTAVANSQQVALELDMDSPTMAQEMQSMMMLPTGQTVQGCMTKEEYAAVSDYYTNELKMPFAQMGGMKPFILSTLLYPKMLGCPMGSYEMTLVEMAKAKQMEVIGLETVAEQLGIFDKIPCEKQARLLSDMVAKRGEAQQEFRALLQLYQAQDVEGLLKMSMNSKFGMEEYEDMLLTSRNKRWIPLIAQQAASKPTFFAVGAAHLGGPSGVLALLRQQGYQVKPVF</sequence>
<dbReference type="GO" id="GO:0030178">
    <property type="term" value="P:negative regulation of Wnt signaling pathway"/>
    <property type="evidence" value="ECO:0007669"/>
    <property type="project" value="InterPro"/>
</dbReference>
<dbReference type="InterPro" id="IPR002816">
    <property type="entry name" value="TraB/PrgY/GumN_fam"/>
</dbReference>
<feature type="chain" id="PRO_5011561627" description="TraB family protein" evidence="13">
    <location>
        <begin position="22"/>
        <end position="299"/>
    </location>
</feature>
<reference evidence="15" key="1">
    <citation type="submission" date="2016-10" db="EMBL/GenBank/DDBJ databases">
        <authorList>
            <person name="Varghese N."/>
            <person name="Submissions S."/>
        </authorList>
    </citation>
    <scope>NUCLEOTIDE SEQUENCE [LARGE SCALE GENOMIC DNA]</scope>
    <source>
        <strain evidence="15">OR362-8,ATCC BAA-1266,JCM 13504</strain>
    </source>
</reference>
<evidence type="ECO:0000256" key="9">
    <source>
        <dbReference type="ARBA" id="ARBA00022989"/>
    </source>
</evidence>
<organism evidence="14 15">
    <name type="scientific">Hymenobacter arizonensis</name>
    <name type="common">Siccationidurans arizonensis</name>
    <dbReference type="NCBI Taxonomy" id="1227077"/>
    <lineage>
        <taxon>Bacteria</taxon>
        <taxon>Pseudomonadati</taxon>
        <taxon>Bacteroidota</taxon>
        <taxon>Cytophagia</taxon>
        <taxon>Cytophagales</taxon>
        <taxon>Hymenobacteraceae</taxon>
        <taxon>Hymenobacter</taxon>
    </lineage>
</organism>
<dbReference type="STRING" id="1227077.SAMN04515668_2401"/>
<protein>
    <recommendedName>
        <fullName evidence="16">TraB family protein</fullName>
    </recommendedName>
</protein>
<evidence type="ECO:0000256" key="10">
    <source>
        <dbReference type="ARBA" id="ARBA00023049"/>
    </source>
</evidence>
<feature type="signal peptide" evidence="13">
    <location>
        <begin position="1"/>
        <end position="21"/>
    </location>
</feature>
<evidence type="ECO:0000256" key="2">
    <source>
        <dbReference type="ARBA" id="ARBA00001941"/>
    </source>
</evidence>